<comment type="subcellular location">
    <subcellularLocation>
        <location evidence="1">Cell membrane</location>
        <topology evidence="1">Multi-pass membrane protein</topology>
    </subcellularLocation>
</comment>
<evidence type="ECO:0000256" key="2">
    <source>
        <dbReference type="ARBA" id="ARBA00012282"/>
    </source>
</evidence>
<feature type="transmembrane region" description="Helical" evidence="10">
    <location>
        <begin position="244"/>
        <end position="267"/>
    </location>
</feature>
<evidence type="ECO:0000313" key="13">
    <source>
        <dbReference type="Proteomes" id="UP001056132"/>
    </source>
</evidence>
<gene>
    <name evidence="12" type="ORF">M5D45_19370</name>
</gene>
<dbReference type="Gene3D" id="3.20.20.450">
    <property type="entry name" value="EAL domain"/>
    <property type="match status" value="1"/>
</dbReference>
<evidence type="ECO:0000256" key="3">
    <source>
        <dbReference type="ARBA" id="ARBA00022475"/>
    </source>
</evidence>
<dbReference type="AlphaFoldDB" id="A0AAE9I435"/>
<keyword evidence="3" id="KW-1003">Cell membrane</keyword>
<proteinExistence type="predicted"/>
<evidence type="ECO:0000256" key="9">
    <source>
        <dbReference type="ARBA" id="ARBA00034290"/>
    </source>
</evidence>
<dbReference type="RefSeq" id="WP_250025759.1">
    <property type="nucleotide sequence ID" value="NZ_CP097331.1"/>
</dbReference>
<evidence type="ECO:0000256" key="6">
    <source>
        <dbReference type="ARBA" id="ARBA00022801"/>
    </source>
</evidence>
<name>A0AAE9I435_9BURK</name>
<reference evidence="12" key="1">
    <citation type="journal article" date="2022" name="Microbiol. Resour. Announc.">
        <title>Genome Sequence of Cupriavidus campinensis Strain G5, a Member of a Bacterial Consortium Capable of Polyethylene Degradation.</title>
        <authorList>
            <person name="Schneider B."/>
            <person name="Pfeiffer F."/>
            <person name="Dyall-Smith M."/>
            <person name="Kunte H.J."/>
        </authorList>
    </citation>
    <scope>NUCLEOTIDE SEQUENCE</scope>
    <source>
        <strain evidence="12">G5</strain>
    </source>
</reference>
<dbReference type="InterPro" id="IPR001633">
    <property type="entry name" value="EAL_dom"/>
</dbReference>
<dbReference type="PROSITE" id="PS50883">
    <property type="entry name" value="EAL"/>
    <property type="match status" value="1"/>
</dbReference>
<accession>A0AAE9I435</accession>
<dbReference type="PANTHER" id="PTHR33121:SF79">
    <property type="entry name" value="CYCLIC DI-GMP PHOSPHODIESTERASE PDED-RELATED"/>
    <property type="match status" value="1"/>
</dbReference>
<feature type="domain" description="EAL" evidence="11">
    <location>
        <begin position="273"/>
        <end position="524"/>
    </location>
</feature>
<dbReference type="GO" id="GO:0005886">
    <property type="term" value="C:plasma membrane"/>
    <property type="evidence" value="ECO:0007669"/>
    <property type="project" value="UniProtKB-SubCell"/>
</dbReference>
<evidence type="ECO:0000256" key="1">
    <source>
        <dbReference type="ARBA" id="ARBA00004651"/>
    </source>
</evidence>
<dbReference type="EC" id="3.1.4.52" evidence="2"/>
<dbReference type="CDD" id="cd01948">
    <property type="entry name" value="EAL"/>
    <property type="match status" value="1"/>
</dbReference>
<dbReference type="Pfam" id="PF12792">
    <property type="entry name" value="CSS-motif"/>
    <property type="match status" value="1"/>
</dbReference>
<dbReference type="EMBL" id="CP097331">
    <property type="protein sequence ID" value="URF07369.1"/>
    <property type="molecule type" value="Genomic_DNA"/>
</dbReference>
<keyword evidence="4" id="KW-0973">c-di-GMP</keyword>
<dbReference type="KEGG" id="ccam:M5D45_19370"/>
<evidence type="ECO:0000256" key="4">
    <source>
        <dbReference type="ARBA" id="ARBA00022636"/>
    </source>
</evidence>
<keyword evidence="7 10" id="KW-1133">Transmembrane helix</keyword>
<dbReference type="InterPro" id="IPR050706">
    <property type="entry name" value="Cyclic-di-GMP_PDE-like"/>
</dbReference>
<dbReference type="InterPro" id="IPR035919">
    <property type="entry name" value="EAL_sf"/>
</dbReference>
<reference evidence="12" key="2">
    <citation type="submission" date="2022-05" db="EMBL/GenBank/DDBJ databases">
        <authorList>
            <person name="Kunte H.-J."/>
        </authorList>
    </citation>
    <scope>NUCLEOTIDE SEQUENCE</scope>
    <source>
        <strain evidence="12">G5</strain>
    </source>
</reference>
<dbReference type="Pfam" id="PF00563">
    <property type="entry name" value="EAL"/>
    <property type="match status" value="1"/>
</dbReference>
<keyword evidence="6" id="KW-0378">Hydrolase</keyword>
<evidence type="ECO:0000256" key="8">
    <source>
        <dbReference type="ARBA" id="ARBA00023136"/>
    </source>
</evidence>
<comment type="catalytic activity">
    <reaction evidence="9">
        <text>3',3'-c-di-GMP + H2O = 5'-phosphoguanylyl(3'-&gt;5')guanosine + H(+)</text>
        <dbReference type="Rhea" id="RHEA:24902"/>
        <dbReference type="ChEBI" id="CHEBI:15377"/>
        <dbReference type="ChEBI" id="CHEBI:15378"/>
        <dbReference type="ChEBI" id="CHEBI:58754"/>
        <dbReference type="ChEBI" id="CHEBI:58805"/>
        <dbReference type="EC" id="3.1.4.52"/>
    </reaction>
</comment>
<keyword evidence="8 10" id="KW-0472">Membrane</keyword>
<dbReference type="SMART" id="SM00052">
    <property type="entry name" value="EAL"/>
    <property type="match status" value="1"/>
</dbReference>
<dbReference type="SUPFAM" id="SSF141868">
    <property type="entry name" value="EAL domain-like"/>
    <property type="match status" value="1"/>
</dbReference>
<sequence length="532" mass="58542">MQRSWFLALTIALATLATLFPVGIGVFMAQLEANRREADQLAVFADAALRRGEAVMTQAISAIQDMEQLRDEPCSPSNLIELRRITYSYRFLQDAGVYGRGRRLCSALLGPVQARTLPLPPPDWRTPDGYDFWFDLANPFSAPRRTILMGRNGNHVSIDPQVFVDVVDRDTRMLAVVHTDAGRIFATTQGANLARLQRAYADHAYGPGGAARHEDDAAVVLRKSRNMPFAVVVLAPRAALLTNWRALLVGGLIVGLAAGVPLGILVWRRATRRFSLEGELRGAVRRHEMAVHYQPIVALSDNRCVGVEALVRWRRNGRLVRPNLFIPMAENAGLIQQITDQVLEIVLTELGTLLRRHPSFYVSINVGAEDLKSRRFLTVLNARLRDSGIAPAQIRIEATERGFLEPDVARDTIQAFRDAGHPVYIDDFGTGYSSLSYLESFKVDALKIDKSFVDTMGQEAATSTVAPHIIAMARSLGLEVVAEGIEDSAQADYLREQGVDYGQGWLFGRPLPAAELAQFLSKNAAPAAPAPA</sequence>
<evidence type="ECO:0000256" key="7">
    <source>
        <dbReference type="ARBA" id="ARBA00022989"/>
    </source>
</evidence>
<evidence type="ECO:0000256" key="5">
    <source>
        <dbReference type="ARBA" id="ARBA00022692"/>
    </source>
</evidence>
<dbReference type="InterPro" id="IPR024744">
    <property type="entry name" value="CSS-motif_dom"/>
</dbReference>
<protein>
    <recommendedName>
        <fullName evidence="2">cyclic-guanylate-specific phosphodiesterase</fullName>
        <ecNumber evidence="2">3.1.4.52</ecNumber>
    </recommendedName>
</protein>
<dbReference type="GO" id="GO:0071111">
    <property type="term" value="F:cyclic-guanylate-specific phosphodiesterase activity"/>
    <property type="evidence" value="ECO:0007669"/>
    <property type="project" value="UniProtKB-EC"/>
</dbReference>
<keyword evidence="5 10" id="KW-0812">Transmembrane</keyword>
<evidence type="ECO:0000256" key="10">
    <source>
        <dbReference type="SAM" id="Phobius"/>
    </source>
</evidence>
<organism evidence="12 13">
    <name type="scientific">Cupriavidus campinensis</name>
    <dbReference type="NCBI Taxonomy" id="151783"/>
    <lineage>
        <taxon>Bacteria</taxon>
        <taxon>Pseudomonadati</taxon>
        <taxon>Pseudomonadota</taxon>
        <taxon>Betaproteobacteria</taxon>
        <taxon>Burkholderiales</taxon>
        <taxon>Burkholderiaceae</taxon>
        <taxon>Cupriavidus</taxon>
    </lineage>
</organism>
<dbReference type="Proteomes" id="UP001056132">
    <property type="component" value="Chromosome 2"/>
</dbReference>
<dbReference type="PANTHER" id="PTHR33121">
    <property type="entry name" value="CYCLIC DI-GMP PHOSPHODIESTERASE PDEF"/>
    <property type="match status" value="1"/>
</dbReference>
<evidence type="ECO:0000259" key="11">
    <source>
        <dbReference type="PROSITE" id="PS50883"/>
    </source>
</evidence>
<evidence type="ECO:0000313" key="12">
    <source>
        <dbReference type="EMBL" id="URF07369.1"/>
    </source>
</evidence>